<comment type="caution">
    <text evidence="1">The sequence shown here is derived from an EMBL/GenBank/DDBJ whole genome shotgun (WGS) entry which is preliminary data.</text>
</comment>
<accession>A0ABV0YCA1</accession>
<sequence length="100" mass="11672">MHDGQTMKIEPAVTLEELQRSTAQVVESFDKETSCALHKLTFVEVWQVQSIDERKPYKVPVSVCHELYRDYSKHVEENVLVRGSQKFTFGTCETLFYQEN</sequence>
<name>A0ABV0YCA1_9TELE</name>
<reference evidence="1 2" key="1">
    <citation type="submission" date="2021-06" db="EMBL/GenBank/DDBJ databases">
        <authorList>
            <person name="Palmer J.M."/>
        </authorList>
    </citation>
    <scope>NUCLEOTIDE SEQUENCE [LARGE SCALE GENOMIC DNA]</scope>
    <source>
        <strain evidence="1 2">AS_MEX2019</strain>
        <tissue evidence="1">Muscle</tissue>
    </source>
</reference>
<proteinExistence type="predicted"/>
<gene>
    <name evidence="1" type="ORF">AMECASPLE_013499</name>
</gene>
<evidence type="ECO:0000313" key="2">
    <source>
        <dbReference type="Proteomes" id="UP001469553"/>
    </source>
</evidence>
<protein>
    <submittedName>
        <fullName evidence="1">Uncharacterized protein</fullName>
    </submittedName>
</protein>
<dbReference type="Proteomes" id="UP001469553">
    <property type="component" value="Unassembled WGS sequence"/>
</dbReference>
<evidence type="ECO:0000313" key="1">
    <source>
        <dbReference type="EMBL" id="MEQ2291447.1"/>
    </source>
</evidence>
<organism evidence="1 2">
    <name type="scientific">Ameca splendens</name>
    <dbReference type="NCBI Taxonomy" id="208324"/>
    <lineage>
        <taxon>Eukaryota</taxon>
        <taxon>Metazoa</taxon>
        <taxon>Chordata</taxon>
        <taxon>Craniata</taxon>
        <taxon>Vertebrata</taxon>
        <taxon>Euteleostomi</taxon>
        <taxon>Actinopterygii</taxon>
        <taxon>Neopterygii</taxon>
        <taxon>Teleostei</taxon>
        <taxon>Neoteleostei</taxon>
        <taxon>Acanthomorphata</taxon>
        <taxon>Ovalentaria</taxon>
        <taxon>Atherinomorphae</taxon>
        <taxon>Cyprinodontiformes</taxon>
        <taxon>Goodeidae</taxon>
        <taxon>Ameca</taxon>
    </lineage>
</organism>
<dbReference type="EMBL" id="JAHRIP010029099">
    <property type="protein sequence ID" value="MEQ2291447.1"/>
    <property type="molecule type" value="Genomic_DNA"/>
</dbReference>
<keyword evidence="2" id="KW-1185">Reference proteome</keyword>